<feature type="chain" id="PRO_5020504963" evidence="2">
    <location>
        <begin position="25"/>
        <end position="215"/>
    </location>
</feature>
<evidence type="ECO:0000256" key="2">
    <source>
        <dbReference type="SAM" id="SignalP"/>
    </source>
</evidence>
<dbReference type="Proteomes" id="UP000293652">
    <property type="component" value="Unassembled WGS sequence"/>
</dbReference>
<gene>
    <name evidence="3" type="ORF">ELI03_13365</name>
</gene>
<organism evidence="3 4">
    <name type="scientific">Rhizobium leguminosarum</name>
    <dbReference type="NCBI Taxonomy" id="384"/>
    <lineage>
        <taxon>Bacteria</taxon>
        <taxon>Pseudomonadati</taxon>
        <taxon>Pseudomonadota</taxon>
        <taxon>Alphaproteobacteria</taxon>
        <taxon>Hyphomicrobiales</taxon>
        <taxon>Rhizobiaceae</taxon>
        <taxon>Rhizobium/Agrobacterium group</taxon>
        <taxon>Rhizobium</taxon>
    </lineage>
</organism>
<dbReference type="RefSeq" id="WP_130668840.1">
    <property type="nucleotide sequence ID" value="NZ_SIOQ01000001.1"/>
</dbReference>
<feature type="compositionally biased region" description="Low complexity" evidence="1">
    <location>
        <begin position="58"/>
        <end position="73"/>
    </location>
</feature>
<protein>
    <submittedName>
        <fullName evidence="3">Uncharacterized protein</fullName>
    </submittedName>
</protein>
<accession>A0A4Q8Y944</accession>
<evidence type="ECO:0000313" key="4">
    <source>
        <dbReference type="Proteomes" id="UP000293652"/>
    </source>
</evidence>
<dbReference type="AlphaFoldDB" id="A0A4Q8Y944"/>
<evidence type="ECO:0000313" key="3">
    <source>
        <dbReference type="EMBL" id="TAX72664.1"/>
    </source>
</evidence>
<proteinExistence type="predicted"/>
<evidence type="ECO:0000256" key="1">
    <source>
        <dbReference type="SAM" id="MobiDB-lite"/>
    </source>
</evidence>
<comment type="caution">
    <text evidence="3">The sequence shown here is derived from an EMBL/GenBank/DDBJ whole genome shotgun (WGS) entry which is preliminary data.</text>
</comment>
<feature type="region of interest" description="Disordered" evidence="1">
    <location>
        <begin position="37"/>
        <end position="100"/>
    </location>
</feature>
<keyword evidence="2" id="KW-0732">Signal</keyword>
<feature type="signal peptide" evidence="2">
    <location>
        <begin position="1"/>
        <end position="24"/>
    </location>
</feature>
<feature type="compositionally biased region" description="Gly residues" evidence="1">
    <location>
        <begin position="37"/>
        <end position="57"/>
    </location>
</feature>
<dbReference type="EMBL" id="SIPC01000001">
    <property type="protein sequence ID" value="TAX72664.1"/>
    <property type="molecule type" value="Genomic_DNA"/>
</dbReference>
<sequence>MRIATLASLAALSLALAASPATIAGIDMAALAKSGGNGGGDGGGNGGGHGGGSGNSGNHGSSSQGGSSTHGNSKSQGVKGKSTEAASKSKSAKADETKIGTKEKNLSAQLAGLNSLKRNYKALMHTSDPRMTAIAAYAVAYAQYELDNGIEPAVDDPLLGDQALEDALASATKTGEVSPAVLDEAKTILGVGDATGKIDQIRTSLENAAPATSDE</sequence>
<reference evidence="3 4" key="1">
    <citation type="submission" date="2019-02" db="EMBL/GenBank/DDBJ databases">
        <title>The genomic architecture of introgression among sibling species of bacteria.</title>
        <authorList>
            <person name="Cavassim M.I.A."/>
            <person name="Moeskjaer S."/>
            <person name="Moslemi C."/>
            <person name="Fields B."/>
            <person name="Bachmann A."/>
            <person name="Vilhjalmsson B."/>
            <person name="Schierup M.H."/>
            <person name="Young J.P.W."/>
            <person name="Andersen S.U."/>
        </authorList>
    </citation>
    <scope>NUCLEOTIDE SEQUENCE [LARGE SCALE GENOMIC DNA]</scope>
    <source>
        <strain evidence="3 4">SM145A</strain>
    </source>
</reference>
<name>A0A4Q8Y944_RHILE</name>